<keyword evidence="1" id="KW-1133">Transmembrane helix</keyword>
<dbReference type="Pfam" id="PF07690">
    <property type="entry name" value="MFS_1"/>
    <property type="match status" value="1"/>
</dbReference>
<dbReference type="EMBL" id="BARU01023127">
    <property type="protein sequence ID" value="GAH49544.1"/>
    <property type="molecule type" value="Genomic_DNA"/>
</dbReference>
<dbReference type="AlphaFoldDB" id="X1H6T0"/>
<organism evidence="3">
    <name type="scientific">marine sediment metagenome</name>
    <dbReference type="NCBI Taxonomy" id="412755"/>
    <lineage>
        <taxon>unclassified sequences</taxon>
        <taxon>metagenomes</taxon>
        <taxon>ecological metagenomes</taxon>
    </lineage>
</organism>
<evidence type="ECO:0000313" key="3">
    <source>
        <dbReference type="EMBL" id="GAH49544.1"/>
    </source>
</evidence>
<feature type="non-terminal residue" evidence="3">
    <location>
        <position position="1"/>
    </location>
</feature>
<dbReference type="PANTHER" id="PTHR23518">
    <property type="entry name" value="C-METHYLTRANSFERASE"/>
    <property type="match status" value="1"/>
</dbReference>
<accession>X1H6T0</accession>
<dbReference type="InterPro" id="IPR011701">
    <property type="entry name" value="MFS"/>
</dbReference>
<feature type="transmembrane region" description="Helical" evidence="1">
    <location>
        <begin position="162"/>
        <end position="181"/>
    </location>
</feature>
<feature type="transmembrane region" description="Helical" evidence="1">
    <location>
        <begin position="43"/>
        <end position="64"/>
    </location>
</feature>
<gene>
    <name evidence="3" type="ORF">S03H2_37562</name>
</gene>
<dbReference type="InterPro" id="IPR036259">
    <property type="entry name" value="MFS_trans_sf"/>
</dbReference>
<keyword evidence="1" id="KW-0812">Transmembrane</keyword>
<feature type="transmembrane region" description="Helical" evidence="1">
    <location>
        <begin position="135"/>
        <end position="156"/>
    </location>
</feature>
<protein>
    <recommendedName>
        <fullName evidence="2">Major facilitator superfamily (MFS) profile domain-containing protein</fullName>
    </recommendedName>
</protein>
<comment type="caution">
    <text evidence="3">The sequence shown here is derived from an EMBL/GenBank/DDBJ whole genome shotgun (WGS) entry which is preliminary data.</text>
</comment>
<dbReference type="InterPro" id="IPR020846">
    <property type="entry name" value="MFS_dom"/>
</dbReference>
<feature type="domain" description="Major facilitator superfamily (MFS) profile" evidence="2">
    <location>
        <begin position="1"/>
        <end position="184"/>
    </location>
</feature>
<sequence>VKGIKHLDKRLKYFIFVASIFTIANFGLYMFLLLRARDITGNIMIPLVLYVLFNLVYAGFAVPFGKLSDKIGRKKVLVMGYVLFLLVSISFVYINMILYLAIAFILYGLVYAITQSNQRALVSDLSGKMKSTAMGFYYSMTGLVNIPAGIIAGLLWDVSYKTMFWYISVVAVLSVVLILFIREK</sequence>
<dbReference type="PROSITE" id="PS50850">
    <property type="entry name" value="MFS"/>
    <property type="match status" value="1"/>
</dbReference>
<feature type="transmembrane region" description="Helical" evidence="1">
    <location>
        <begin position="76"/>
        <end position="92"/>
    </location>
</feature>
<evidence type="ECO:0000259" key="2">
    <source>
        <dbReference type="PROSITE" id="PS50850"/>
    </source>
</evidence>
<dbReference type="SUPFAM" id="SSF103473">
    <property type="entry name" value="MFS general substrate transporter"/>
    <property type="match status" value="1"/>
</dbReference>
<dbReference type="PANTHER" id="PTHR23518:SF2">
    <property type="entry name" value="MAJOR FACILITATOR SUPERFAMILY TRANSPORTER"/>
    <property type="match status" value="1"/>
</dbReference>
<proteinExistence type="predicted"/>
<evidence type="ECO:0000256" key="1">
    <source>
        <dbReference type="SAM" id="Phobius"/>
    </source>
</evidence>
<dbReference type="GO" id="GO:0022857">
    <property type="term" value="F:transmembrane transporter activity"/>
    <property type="evidence" value="ECO:0007669"/>
    <property type="project" value="InterPro"/>
</dbReference>
<name>X1H6T0_9ZZZZ</name>
<feature type="transmembrane region" description="Helical" evidence="1">
    <location>
        <begin position="12"/>
        <end position="31"/>
    </location>
</feature>
<reference evidence="3" key="1">
    <citation type="journal article" date="2014" name="Front. Microbiol.">
        <title>High frequency of phylogenetically diverse reductive dehalogenase-homologous genes in deep subseafloor sedimentary metagenomes.</title>
        <authorList>
            <person name="Kawai M."/>
            <person name="Futagami T."/>
            <person name="Toyoda A."/>
            <person name="Takaki Y."/>
            <person name="Nishi S."/>
            <person name="Hori S."/>
            <person name="Arai W."/>
            <person name="Tsubouchi T."/>
            <person name="Morono Y."/>
            <person name="Uchiyama I."/>
            <person name="Ito T."/>
            <person name="Fujiyama A."/>
            <person name="Inagaki F."/>
            <person name="Takami H."/>
        </authorList>
    </citation>
    <scope>NUCLEOTIDE SEQUENCE</scope>
    <source>
        <strain evidence="3">Expedition CK06-06</strain>
    </source>
</reference>
<keyword evidence="1" id="KW-0472">Membrane</keyword>
<feature type="transmembrane region" description="Helical" evidence="1">
    <location>
        <begin position="98"/>
        <end position="114"/>
    </location>
</feature>
<dbReference type="Gene3D" id="1.20.1250.20">
    <property type="entry name" value="MFS general substrate transporter like domains"/>
    <property type="match status" value="1"/>
</dbReference>